<sequence>MSIQPENIERGVAARFRQPLHNEDFLEAQALECYVRDINCVNDTGPRLSEVVFRNSYNDYDLRNHVFRWDSRDYRDIFINGFQAWPLGNPAPQDLQYYNLLAHVNEGGIPLAEPHVRRAFVSTTLNPDMRFRLNVPVGTLIYRYEIYAPGGILVQETLGDRYNFVGQREIAFVGGIDRQYIRAAQIFEVTGYDDQGRPRTQRHENVVVINMYFNPQSHPEELIKINRPCCYYKNEEGHYVPLRIRLFRAIREKRDLAKHDTDDDSKAADEISYTDYVPNPESDDPAATLEFYTTDNPAGIIDWYSKEVANLESYIDAAFLSSSANEAYLFMRNEYVLMNYAPGSDKIVSGPSLICDGFPSLVDTTFGEYGIDCGFRALHEFLGLHPGDQRLVAYIFSGNLCAMVNHAPDAKDDKITSGPLTICTMFPFFKGSEFESGIDAAFEVNKTHEAYLFKSSQYARINYVSHKLIAKGPIIKGFPCLRGTIFESGIQAAFTSHSKDEAYLFKGKSFAVINFAQGAITNDGVKEIVSNWPSLAPILPRKNKGVDVHDHEHIKSSADDQPQDNPPKDKPAHVHDELK</sequence>
<dbReference type="InterPro" id="IPR018487">
    <property type="entry name" value="Hemopexin-like_repeat"/>
</dbReference>
<proteinExistence type="predicted"/>
<name>A0A2I0IIY9_PUNGR</name>
<comment type="caution">
    <text evidence="1">The sequence shown here is derived from an EMBL/GenBank/DDBJ whole genome shotgun (WGS) entry which is preliminary data.</text>
</comment>
<dbReference type="EMBL" id="PGOL01002959">
    <property type="protein sequence ID" value="PKI43955.1"/>
    <property type="molecule type" value="Genomic_DNA"/>
</dbReference>
<dbReference type="SUPFAM" id="SSF56399">
    <property type="entry name" value="ADP-ribosylation"/>
    <property type="match status" value="1"/>
</dbReference>
<dbReference type="Proteomes" id="UP000233551">
    <property type="component" value="Unassembled WGS sequence"/>
</dbReference>
<dbReference type="InterPro" id="IPR036375">
    <property type="entry name" value="Hemopexin-like_dom_sf"/>
</dbReference>
<evidence type="ECO:0000313" key="1">
    <source>
        <dbReference type="EMBL" id="PKI43955.1"/>
    </source>
</evidence>
<dbReference type="SMART" id="SM00120">
    <property type="entry name" value="HX"/>
    <property type="match status" value="3"/>
</dbReference>
<accession>A0A2I0IIY9</accession>
<dbReference type="Gene3D" id="3.90.210.10">
    <property type="entry name" value="Heat-Labile Enterotoxin, subunit A"/>
    <property type="match status" value="1"/>
</dbReference>
<dbReference type="STRING" id="22663.A0A2I0IIY9"/>
<evidence type="ECO:0000313" key="2">
    <source>
        <dbReference type="Proteomes" id="UP000233551"/>
    </source>
</evidence>
<gene>
    <name evidence="1" type="ORF">CRG98_035631</name>
</gene>
<protein>
    <submittedName>
        <fullName evidence="1">Uncharacterized protein</fullName>
    </submittedName>
</protein>
<dbReference type="OrthoDB" id="6845681at2759"/>
<dbReference type="Pfam" id="PF22596">
    <property type="entry name" value="Scabin-like"/>
    <property type="match status" value="1"/>
</dbReference>
<keyword evidence="2" id="KW-1185">Reference proteome</keyword>
<dbReference type="SUPFAM" id="SSF50923">
    <property type="entry name" value="Hemopexin-like domain"/>
    <property type="match status" value="2"/>
</dbReference>
<dbReference type="InterPro" id="IPR054695">
    <property type="entry name" value="Pierisin-like_dom"/>
</dbReference>
<dbReference type="PROSITE" id="PS51642">
    <property type="entry name" value="HEMOPEXIN_2"/>
    <property type="match status" value="2"/>
</dbReference>
<reference evidence="1 2" key="1">
    <citation type="submission" date="2017-11" db="EMBL/GenBank/DDBJ databases">
        <title>De-novo sequencing of pomegranate (Punica granatum L.) genome.</title>
        <authorList>
            <person name="Akparov Z."/>
            <person name="Amiraslanov A."/>
            <person name="Hajiyeva S."/>
            <person name="Abbasov M."/>
            <person name="Kaur K."/>
            <person name="Hamwieh A."/>
            <person name="Solovyev V."/>
            <person name="Salamov A."/>
            <person name="Braich B."/>
            <person name="Kosarev P."/>
            <person name="Mahmoud A."/>
            <person name="Hajiyev E."/>
            <person name="Babayeva S."/>
            <person name="Izzatullayeva V."/>
            <person name="Mammadov A."/>
            <person name="Mammadov A."/>
            <person name="Sharifova S."/>
            <person name="Ojaghi J."/>
            <person name="Eynullazada K."/>
            <person name="Bayramov B."/>
            <person name="Abdulazimova A."/>
            <person name="Shahmuradov I."/>
        </authorList>
    </citation>
    <scope>NUCLEOTIDE SEQUENCE [LARGE SCALE GENOMIC DNA]</scope>
    <source>
        <strain evidence="2">cv. AG2017</strain>
        <tissue evidence="1">Leaf</tissue>
    </source>
</reference>
<dbReference type="AlphaFoldDB" id="A0A2I0IIY9"/>
<dbReference type="GeneID" id="116201707"/>
<dbReference type="Gene3D" id="2.110.10.10">
    <property type="entry name" value="Hemopexin-like domain"/>
    <property type="match status" value="1"/>
</dbReference>
<organism evidence="1 2">
    <name type="scientific">Punica granatum</name>
    <name type="common">Pomegranate</name>
    <dbReference type="NCBI Taxonomy" id="22663"/>
    <lineage>
        <taxon>Eukaryota</taxon>
        <taxon>Viridiplantae</taxon>
        <taxon>Streptophyta</taxon>
        <taxon>Embryophyta</taxon>
        <taxon>Tracheophyta</taxon>
        <taxon>Spermatophyta</taxon>
        <taxon>Magnoliopsida</taxon>
        <taxon>eudicotyledons</taxon>
        <taxon>Gunneridae</taxon>
        <taxon>Pentapetalae</taxon>
        <taxon>rosids</taxon>
        <taxon>malvids</taxon>
        <taxon>Myrtales</taxon>
        <taxon>Lythraceae</taxon>
        <taxon>Punica</taxon>
    </lineage>
</organism>